<evidence type="ECO:0000256" key="3">
    <source>
        <dbReference type="ARBA" id="ARBA00023307"/>
    </source>
</evidence>
<dbReference type="InterPro" id="IPR012128">
    <property type="entry name" value="Phycobilisome_asu/bsu"/>
</dbReference>
<dbReference type="InterPro" id="IPR038719">
    <property type="entry name" value="Phycobilisome_asu/bsu_sf"/>
</dbReference>
<keyword evidence="2" id="KW-0157">Chromophore</keyword>
<name>A0AAU8JHH6_9CYAN</name>
<dbReference type="GO" id="GO:0030089">
    <property type="term" value="C:phycobilisome"/>
    <property type="evidence" value="ECO:0007669"/>
    <property type="project" value="InterPro"/>
</dbReference>
<sequence length="158" mass="18716">MHPELLSLLETAEQRYLEPKEIELYRRHAASLNRRLQTYELLREQETNIFQAIADGLVKILPNESEQNLERCLKYWLLIVRYSATAMLINDLSYLQNRLQDWVKGFLETYETYQIDVQIYELLMQESTNHLSPDDLRLLEPVFQKAKDLIIPTETGNS</sequence>
<gene>
    <name evidence="4" type="ORF">ABWT76_001056</name>
</gene>
<dbReference type="InterPro" id="IPR009050">
    <property type="entry name" value="Globin-like_sf"/>
</dbReference>
<dbReference type="Pfam" id="PF00502">
    <property type="entry name" value="Phycobilisome"/>
    <property type="match status" value="1"/>
</dbReference>
<evidence type="ECO:0000256" key="1">
    <source>
        <dbReference type="ARBA" id="ARBA00008182"/>
    </source>
</evidence>
<evidence type="ECO:0000256" key="2">
    <source>
        <dbReference type="ARBA" id="ARBA00022991"/>
    </source>
</evidence>
<comment type="similarity">
    <text evidence="1">Belongs to the phycobiliprotein family.</text>
</comment>
<protein>
    <submittedName>
        <fullName evidence="4">Phycobilisome protein</fullName>
    </submittedName>
</protein>
<reference evidence="4" key="1">
    <citation type="submission" date="2024-07" db="EMBL/GenBank/DDBJ databases">
        <authorList>
            <person name="Kim Y.J."/>
            <person name="Jeong J.Y."/>
        </authorList>
    </citation>
    <scope>NUCLEOTIDE SEQUENCE</scope>
    <source>
        <strain evidence="4">GIHE-MW2</strain>
    </source>
</reference>
<dbReference type="GO" id="GO:0015979">
    <property type="term" value="P:photosynthesis"/>
    <property type="evidence" value="ECO:0007669"/>
    <property type="project" value="InterPro"/>
</dbReference>
<evidence type="ECO:0000313" key="4">
    <source>
        <dbReference type="EMBL" id="XCM38224.1"/>
    </source>
</evidence>
<proteinExistence type="inferred from homology"/>
<dbReference type="AlphaFoldDB" id="A0AAU8JHH6"/>
<dbReference type="EMBL" id="CP159837">
    <property type="protein sequence ID" value="XCM38224.1"/>
    <property type="molecule type" value="Genomic_DNA"/>
</dbReference>
<dbReference type="RefSeq" id="WP_054466482.1">
    <property type="nucleotide sequence ID" value="NZ_CP159837.1"/>
</dbReference>
<organism evidence="4">
    <name type="scientific">Planktothricoides raciborskii GIHE-MW2</name>
    <dbReference type="NCBI Taxonomy" id="2792601"/>
    <lineage>
        <taxon>Bacteria</taxon>
        <taxon>Bacillati</taxon>
        <taxon>Cyanobacteriota</taxon>
        <taxon>Cyanophyceae</taxon>
        <taxon>Oscillatoriophycideae</taxon>
        <taxon>Oscillatoriales</taxon>
        <taxon>Oscillatoriaceae</taxon>
        <taxon>Planktothricoides</taxon>
    </lineage>
</organism>
<dbReference type="SUPFAM" id="SSF46458">
    <property type="entry name" value="Globin-like"/>
    <property type="match status" value="1"/>
</dbReference>
<accession>A0AAU8JHH6</accession>
<dbReference type="Gene3D" id="1.10.490.20">
    <property type="entry name" value="Phycocyanins"/>
    <property type="match status" value="1"/>
</dbReference>
<keyword evidence="3" id="KW-0089">Bile pigment</keyword>